<feature type="domain" description="ABC transporter" evidence="2">
    <location>
        <begin position="30"/>
        <end position="60"/>
    </location>
</feature>
<dbReference type="AlphaFoldDB" id="A0A485ABN5"/>
<dbReference type="InterPro" id="IPR027417">
    <property type="entry name" value="P-loop_NTPase"/>
</dbReference>
<dbReference type="GO" id="GO:0016887">
    <property type="term" value="F:ATP hydrolysis activity"/>
    <property type="evidence" value="ECO:0007669"/>
    <property type="project" value="InterPro"/>
</dbReference>
<dbReference type="SUPFAM" id="SSF52540">
    <property type="entry name" value="P-loop containing nucleoside triphosphate hydrolases"/>
    <property type="match status" value="1"/>
</dbReference>
<dbReference type="Gene3D" id="3.40.50.300">
    <property type="entry name" value="P-loop containing nucleotide triphosphate hydrolases"/>
    <property type="match status" value="1"/>
</dbReference>
<reference evidence="3 4" key="1">
    <citation type="submission" date="2019-03" db="EMBL/GenBank/DDBJ databases">
        <authorList>
            <consortium name="Pathogen Informatics"/>
        </authorList>
    </citation>
    <scope>NUCLEOTIDE SEQUENCE [LARGE SCALE GENOMIC DNA]</scope>
    <source>
        <strain evidence="3 4">NCTC12993</strain>
    </source>
</reference>
<protein>
    <submittedName>
        <fullName evidence="3">Macrolide export ATP-binding/permease protein MacB</fullName>
        <ecNumber evidence="3">3.6.3.-</ecNumber>
    </submittedName>
</protein>
<proteinExistence type="inferred from homology"/>
<dbReference type="PANTHER" id="PTHR42798">
    <property type="entry name" value="LIPOPROTEIN-RELEASING SYSTEM ATP-BINDING PROTEIN LOLD"/>
    <property type="match status" value="1"/>
</dbReference>
<comment type="similarity">
    <text evidence="1">Belongs to the ABC transporter superfamily.</text>
</comment>
<keyword evidence="3" id="KW-0547">Nucleotide-binding</keyword>
<organism evidence="3 4">
    <name type="scientific">Kluyvera cryocrescens</name>
    <name type="common">Kluyvera citrophila</name>
    <dbReference type="NCBI Taxonomy" id="580"/>
    <lineage>
        <taxon>Bacteria</taxon>
        <taxon>Pseudomonadati</taxon>
        <taxon>Pseudomonadota</taxon>
        <taxon>Gammaproteobacteria</taxon>
        <taxon>Enterobacterales</taxon>
        <taxon>Enterobacteriaceae</taxon>
        <taxon>Kluyvera</taxon>
    </lineage>
</organism>
<evidence type="ECO:0000259" key="2">
    <source>
        <dbReference type="Pfam" id="PF00005"/>
    </source>
</evidence>
<evidence type="ECO:0000313" key="4">
    <source>
        <dbReference type="Proteomes" id="UP000401081"/>
    </source>
</evidence>
<keyword evidence="3" id="KW-0067">ATP-binding</keyword>
<dbReference type="Proteomes" id="UP000401081">
    <property type="component" value="Unassembled WGS sequence"/>
</dbReference>
<dbReference type="PANTHER" id="PTHR42798:SF7">
    <property type="entry name" value="ALPHA-D-RIBOSE 1-METHYLPHOSPHONATE 5-TRIPHOSPHATE SYNTHASE SUBUNIT PHNL"/>
    <property type="match status" value="1"/>
</dbReference>
<dbReference type="Pfam" id="PF00005">
    <property type="entry name" value="ABC_tran"/>
    <property type="match status" value="1"/>
</dbReference>
<sequence>MPAWSAKLGWSGQNNFCSVWGCRTAWITHRLSFSGGQQQRVSIARALMNGGQVILADEPTGALDSHSGEEVMANPPSA</sequence>
<dbReference type="GO" id="GO:0005524">
    <property type="term" value="F:ATP binding"/>
    <property type="evidence" value="ECO:0007669"/>
    <property type="project" value="UniProtKB-KW"/>
</dbReference>
<name>A0A485ABN5_KLUCR</name>
<gene>
    <name evidence="3" type="primary">macB_3</name>
    <name evidence="3" type="ORF">NCTC12993_00925</name>
</gene>
<evidence type="ECO:0000313" key="3">
    <source>
        <dbReference type="EMBL" id="VFS58105.1"/>
    </source>
</evidence>
<dbReference type="EMBL" id="CAADJD010000011">
    <property type="protein sequence ID" value="VFS58105.1"/>
    <property type="molecule type" value="Genomic_DNA"/>
</dbReference>
<accession>A0A485ABN5</accession>
<dbReference type="InterPro" id="IPR003439">
    <property type="entry name" value="ABC_transporter-like_ATP-bd"/>
</dbReference>
<keyword evidence="3" id="KW-0378">Hydrolase</keyword>
<dbReference type="EC" id="3.6.3.-" evidence="3"/>
<keyword evidence="4" id="KW-1185">Reference proteome</keyword>
<evidence type="ECO:0000256" key="1">
    <source>
        <dbReference type="ARBA" id="ARBA00005417"/>
    </source>
</evidence>